<proteinExistence type="predicted"/>
<accession>A0A6C0JRH8</accession>
<reference evidence="1" key="1">
    <citation type="journal article" date="2020" name="Nature">
        <title>Giant virus diversity and host interactions through global metagenomics.</title>
        <authorList>
            <person name="Schulz F."/>
            <person name="Roux S."/>
            <person name="Paez-Espino D."/>
            <person name="Jungbluth S."/>
            <person name="Walsh D.A."/>
            <person name="Denef V.J."/>
            <person name="McMahon K.D."/>
            <person name="Konstantinidis K.T."/>
            <person name="Eloe-Fadrosh E.A."/>
            <person name="Kyrpides N.C."/>
            <person name="Woyke T."/>
        </authorList>
    </citation>
    <scope>NUCLEOTIDE SEQUENCE</scope>
    <source>
        <strain evidence="1">GVMAG-S-1040241-154</strain>
    </source>
</reference>
<dbReference type="AlphaFoldDB" id="A0A6C0JRH8"/>
<dbReference type="EMBL" id="MN740684">
    <property type="protein sequence ID" value="QHU07290.1"/>
    <property type="molecule type" value="Genomic_DNA"/>
</dbReference>
<organism evidence="1">
    <name type="scientific">viral metagenome</name>
    <dbReference type="NCBI Taxonomy" id="1070528"/>
    <lineage>
        <taxon>unclassified sequences</taxon>
        <taxon>metagenomes</taxon>
        <taxon>organismal metagenomes</taxon>
    </lineage>
</organism>
<protein>
    <submittedName>
        <fullName evidence="1">Uncharacterized protein</fullName>
    </submittedName>
</protein>
<name>A0A6C0JRH8_9ZZZZ</name>
<evidence type="ECO:0000313" key="1">
    <source>
        <dbReference type="EMBL" id="QHU07290.1"/>
    </source>
</evidence>
<sequence>MENNFIYYHLRYNNIYEIFENIFTRDIIDIIVKFIYKRKNKNLINDIENFIIIRNKLCKLYYNKYADHSLPLYNDNLEQLQITEDKYNLITDLELYLYSKNNLGYKIWKRKFGLNTKSDIDEFMIKLEKTNIDRQINLYLGILLPEERNYFYDLMKKNFKFIY</sequence>